<dbReference type="EMBL" id="AKFS01000295">
    <property type="protein sequence ID" value="EJF36318.1"/>
    <property type="molecule type" value="Genomic_DNA"/>
</dbReference>
<reference evidence="3 4" key="1">
    <citation type="submission" date="2012-05" db="EMBL/GenBank/DDBJ databases">
        <authorList>
            <person name="Harkins D.M."/>
            <person name="Madupu R."/>
            <person name="Durkin A.S."/>
            <person name="Torralba M."/>
            <person name="Methe B."/>
            <person name="Sutton G.G."/>
            <person name="Nelson K.E."/>
        </authorList>
    </citation>
    <scope>NUCLEOTIDE SEQUENCE [LARGE SCALE GENOMIC DNA]</scope>
    <source>
        <strain evidence="3 4">F0490</strain>
    </source>
</reference>
<dbReference type="RefSeq" id="WP_005872437.1">
    <property type="nucleotide sequence ID" value="NZ_AKFS01000295.1"/>
</dbReference>
<keyword evidence="2" id="KW-0812">Transmembrane</keyword>
<feature type="compositionally biased region" description="Basic and acidic residues" evidence="1">
    <location>
        <begin position="1"/>
        <end position="10"/>
    </location>
</feature>
<feature type="compositionally biased region" description="Basic and acidic residues" evidence="1">
    <location>
        <begin position="26"/>
        <end position="35"/>
    </location>
</feature>
<feature type="region of interest" description="Disordered" evidence="1">
    <location>
        <begin position="1"/>
        <end position="36"/>
    </location>
</feature>
<organism evidence="3 4">
    <name type="scientific">Schaalia georgiae F0490</name>
    <dbReference type="NCBI Taxonomy" id="1125717"/>
    <lineage>
        <taxon>Bacteria</taxon>
        <taxon>Bacillati</taxon>
        <taxon>Actinomycetota</taxon>
        <taxon>Actinomycetes</taxon>
        <taxon>Actinomycetales</taxon>
        <taxon>Actinomycetaceae</taxon>
        <taxon>Schaalia</taxon>
    </lineage>
</organism>
<evidence type="ECO:0000256" key="1">
    <source>
        <dbReference type="SAM" id="MobiDB-lite"/>
    </source>
</evidence>
<comment type="caution">
    <text evidence="3">The sequence shown here is derived from an EMBL/GenBank/DDBJ whole genome shotgun (WGS) entry which is preliminary data.</text>
</comment>
<evidence type="ECO:0000256" key="2">
    <source>
        <dbReference type="SAM" id="Phobius"/>
    </source>
</evidence>
<protein>
    <submittedName>
        <fullName evidence="3">Uncharacterized protein</fullName>
    </submittedName>
</protein>
<keyword evidence="4" id="KW-1185">Reference proteome</keyword>
<keyword evidence="2" id="KW-1133">Transmembrane helix</keyword>
<name>J1GTR8_9ACTO</name>
<feature type="transmembrane region" description="Helical" evidence="2">
    <location>
        <begin position="67"/>
        <end position="88"/>
    </location>
</feature>
<proteinExistence type="predicted"/>
<gene>
    <name evidence="3" type="ORF">HMPREF1317_0049</name>
</gene>
<evidence type="ECO:0000313" key="4">
    <source>
        <dbReference type="Proteomes" id="UP000004578"/>
    </source>
</evidence>
<evidence type="ECO:0000313" key="3">
    <source>
        <dbReference type="EMBL" id="EJF36318.1"/>
    </source>
</evidence>
<accession>J1GTR8</accession>
<dbReference type="PATRIC" id="fig|1125717.3.peg.1841"/>
<dbReference type="AlphaFoldDB" id="J1GTR8"/>
<dbReference type="Proteomes" id="UP000004578">
    <property type="component" value="Unassembled WGS sequence"/>
</dbReference>
<keyword evidence="2" id="KW-0472">Membrane</keyword>
<sequence length="504" mass="53760">MDSRDDKPTPADDAPETPPGGAQQDDGPRADEEPLHGWMMADSEANQATVFAPDGPASPSRKRRRSLIAAVVCAALVIVVAVAVHVMGKQRERRLLDMEPQSGPAPLATPVGYSGEARATGAPSPAWARGVATAWRINEKLDETFPEYGARLAVEGSRMYVVTLSSVRAYDISGSKPALLWNSPLTSEEFAPKPIVWGDRLVVGRAILTADSGQVVSSLPSAIEGTAVGVVDSVLVVCGELSKQCWGVDASLNRLWTAEGPGWRCPGVFQTASAGGRTWIHFGFAEYKDFHTVVEARTGATAELGFEAGTPSLIRPAANGWLVEGDHSTFMTAEADGTVRQTFTLAKGDPAAGDQPVVPGGQPTVEQWERYYGSADASWALGVLGATGEGCRTLTFGDSSVDLISDRVRSAYGRFQGHEEDPCWVKTPFSASPDASVLFYPETRTQTPGGLPEEVRRFYFVAVKEGYLVRLDPSQDVYAGVLAYDDLYVGVTPRGIVAITPRGA</sequence>